<dbReference type="PANTHER" id="PTHR43397:SF1">
    <property type="entry name" value="ERGOTHIONEINE BIOSYNTHESIS PROTEIN 1"/>
    <property type="match status" value="1"/>
</dbReference>
<keyword evidence="2 4" id="KW-0808">Transferase</keyword>
<dbReference type="InterPro" id="IPR051128">
    <property type="entry name" value="EgtD_Methyltrsf_superfamily"/>
</dbReference>
<dbReference type="OrthoDB" id="5289726at2"/>
<dbReference type="Gene3D" id="3.40.50.150">
    <property type="entry name" value="Vaccinia Virus protein VP39"/>
    <property type="match status" value="1"/>
</dbReference>
<dbReference type="RefSeq" id="WP_109264547.1">
    <property type="nucleotide sequence ID" value="NZ_QEWP01000008.1"/>
</dbReference>
<evidence type="ECO:0000259" key="3">
    <source>
        <dbReference type="Pfam" id="PF10017"/>
    </source>
</evidence>
<dbReference type="GO" id="GO:0032259">
    <property type="term" value="P:methylation"/>
    <property type="evidence" value="ECO:0007669"/>
    <property type="project" value="UniProtKB-KW"/>
</dbReference>
<dbReference type="Proteomes" id="UP000244956">
    <property type="component" value="Unassembled WGS sequence"/>
</dbReference>
<name>A0A2U2B7W1_9BACT</name>
<keyword evidence="5" id="KW-1185">Reference proteome</keyword>
<dbReference type="Pfam" id="PF10017">
    <property type="entry name" value="Methyltransf_33"/>
    <property type="match status" value="1"/>
</dbReference>
<proteinExistence type="predicted"/>
<dbReference type="AlphaFoldDB" id="A0A2U2B7W1"/>
<comment type="caution">
    <text evidence="4">The sequence shown here is derived from an EMBL/GenBank/DDBJ whole genome shotgun (WGS) entry which is preliminary data.</text>
</comment>
<feature type="domain" description="Histidine-specific methyltransferase SAM-dependent" evidence="3">
    <location>
        <begin position="30"/>
        <end position="331"/>
    </location>
</feature>
<protein>
    <submittedName>
        <fullName evidence="4">L-histidine N(Alpha)-methyltransferase</fullName>
    </submittedName>
</protein>
<organism evidence="4 5">
    <name type="scientific">Marinilabilia rubra</name>
    <dbReference type="NCBI Taxonomy" id="2162893"/>
    <lineage>
        <taxon>Bacteria</taxon>
        <taxon>Pseudomonadati</taxon>
        <taxon>Bacteroidota</taxon>
        <taxon>Bacteroidia</taxon>
        <taxon>Marinilabiliales</taxon>
        <taxon>Marinilabiliaceae</taxon>
        <taxon>Marinilabilia</taxon>
    </lineage>
</organism>
<evidence type="ECO:0000313" key="4">
    <source>
        <dbReference type="EMBL" id="PWD99145.1"/>
    </source>
</evidence>
<dbReference type="GO" id="GO:0008168">
    <property type="term" value="F:methyltransferase activity"/>
    <property type="evidence" value="ECO:0007669"/>
    <property type="project" value="UniProtKB-KW"/>
</dbReference>
<dbReference type="InterPro" id="IPR017804">
    <property type="entry name" value="MeTrfase_EgtD-like"/>
</dbReference>
<dbReference type="InterPro" id="IPR019257">
    <property type="entry name" value="MeTrfase_dom"/>
</dbReference>
<evidence type="ECO:0000313" key="5">
    <source>
        <dbReference type="Proteomes" id="UP000244956"/>
    </source>
</evidence>
<evidence type="ECO:0000256" key="1">
    <source>
        <dbReference type="ARBA" id="ARBA00022603"/>
    </source>
</evidence>
<accession>A0A2U2B7W1</accession>
<evidence type="ECO:0000256" key="2">
    <source>
        <dbReference type="ARBA" id="ARBA00022679"/>
    </source>
</evidence>
<keyword evidence="1 4" id="KW-0489">Methyltransferase</keyword>
<dbReference type="InterPro" id="IPR035094">
    <property type="entry name" value="EgtD"/>
</dbReference>
<dbReference type="PIRSF" id="PIRSF018005">
    <property type="entry name" value="UCP018005"/>
    <property type="match status" value="1"/>
</dbReference>
<gene>
    <name evidence="4" type="primary">egtD</name>
    <name evidence="4" type="ORF">DDZ16_11130</name>
</gene>
<reference evidence="4 5" key="1">
    <citation type="submission" date="2018-05" db="EMBL/GenBank/DDBJ databases">
        <title>Marinilabilia rubrum sp. nov., isolated from saltern sediment.</title>
        <authorList>
            <person name="Zhang R."/>
        </authorList>
    </citation>
    <scope>NUCLEOTIDE SEQUENCE [LARGE SCALE GENOMIC DNA]</scope>
    <source>
        <strain evidence="4 5">WTE16</strain>
    </source>
</reference>
<dbReference type="NCBIfam" id="TIGR03438">
    <property type="entry name" value="egtD_ergothio"/>
    <property type="match status" value="1"/>
</dbReference>
<dbReference type="PANTHER" id="PTHR43397">
    <property type="entry name" value="ERGOTHIONEINE BIOSYNTHESIS PROTEIN 1"/>
    <property type="match status" value="1"/>
</dbReference>
<sequence>MQHQDAFIDIGYEPQIKDYLETESEQEVADLILSGLKATSRHISSRFFYDEKGSLLFEDITRLPEYYPTRTEKSIIREVAPEIVEKLDGSQLIELGSGDCSKISLVLKAVPEKKMWSVEYLPVDVSRWSIIKSAQILTSRFPGLTVKGVLADFLKHLRFPATDKPRMICFFGSTLGNFDRPVAHQFLLNVASMMDAGDHLLLGLDMVKNPKVLEAAYNDKEGVTEAFNKNILNAVNHQIGTNFNPEMFLHRAFFNAKDKRIEMHLEALQDMKVSSPFTETYLALKKGEMIHTENSYKFSREDISEISAFTGLKVKEVYSDDRGWFSLTCFQKT</sequence>
<dbReference type="InterPro" id="IPR029063">
    <property type="entry name" value="SAM-dependent_MTases_sf"/>
</dbReference>
<dbReference type="EMBL" id="QEWP01000008">
    <property type="protein sequence ID" value="PWD99145.1"/>
    <property type="molecule type" value="Genomic_DNA"/>
</dbReference>